<proteinExistence type="predicted"/>
<dbReference type="Proteomes" id="UP000198846">
    <property type="component" value="Unassembled WGS sequence"/>
</dbReference>
<dbReference type="STRING" id="283786.SAMN04487990_10485"/>
<gene>
    <name evidence="1" type="ORF">SAMN04487990_10485</name>
</gene>
<organism evidence="1 2">
    <name type="scientific">Bizionia paragorgiae</name>
    <dbReference type="NCBI Taxonomy" id="283786"/>
    <lineage>
        <taxon>Bacteria</taxon>
        <taxon>Pseudomonadati</taxon>
        <taxon>Bacteroidota</taxon>
        <taxon>Flavobacteriia</taxon>
        <taxon>Flavobacteriales</taxon>
        <taxon>Flavobacteriaceae</taxon>
        <taxon>Bizionia</taxon>
    </lineage>
</organism>
<accession>A0A1H3X0E3</accession>
<dbReference type="OrthoDB" id="645138at2"/>
<dbReference type="EMBL" id="FNQK01000004">
    <property type="protein sequence ID" value="SDZ92700.1"/>
    <property type="molecule type" value="Genomic_DNA"/>
</dbReference>
<dbReference type="RefSeq" id="WP_092132666.1">
    <property type="nucleotide sequence ID" value="NZ_FNQK01000004.1"/>
</dbReference>
<evidence type="ECO:0000313" key="1">
    <source>
        <dbReference type="EMBL" id="SDZ92700.1"/>
    </source>
</evidence>
<evidence type="ECO:0000313" key="2">
    <source>
        <dbReference type="Proteomes" id="UP000198846"/>
    </source>
</evidence>
<name>A0A1H3X0E3_BIZPA</name>
<keyword evidence="2" id="KW-1185">Reference proteome</keyword>
<sequence length="248" mass="28264">MAEQRGLLKISGTIGDLNFFIVNGKGYVRKAGGGFNGDAIRTQDQMKPVRDNASEFGHCSRTKSRFRRALLPFFGGIKGRQIHSRLMTLFTQLKDLDFVSERGKRQIKLGLQTAKGKRVLKQFEFIPQQRLMTDLYEHSVFDWNTQQLTVNDFNPSLYNTPKAATHIGIILGVLDFDFDHFESALERSPTYFLAVDSLASSFNLELSNSIALKHSRVTVIGLRYYEIIDQEVYDLQSGIAVRVLDYRE</sequence>
<protein>
    <submittedName>
        <fullName evidence="1">Uncharacterized protein</fullName>
    </submittedName>
</protein>
<dbReference type="AlphaFoldDB" id="A0A1H3X0E3"/>
<reference evidence="1 2" key="1">
    <citation type="submission" date="2016-10" db="EMBL/GenBank/DDBJ databases">
        <authorList>
            <person name="de Groot N.N."/>
        </authorList>
    </citation>
    <scope>NUCLEOTIDE SEQUENCE [LARGE SCALE GENOMIC DNA]</scope>
    <source>
        <strain evidence="1 2">DSM 23842</strain>
    </source>
</reference>